<gene>
    <name evidence="1" type="ORF">Tdes44962_MAKER10541</name>
</gene>
<dbReference type="InterPro" id="IPR008949">
    <property type="entry name" value="Isoprenoid_synthase_dom_sf"/>
</dbReference>
<protein>
    <submittedName>
        <fullName evidence="1">Terpenoid synthase</fullName>
    </submittedName>
</protein>
<reference evidence="1 2" key="2">
    <citation type="journal article" date="2021" name="Curr. Genet.">
        <title>Genetic response to nitrogen starvation in the aggressive Eucalyptus foliar pathogen Teratosphaeria destructans.</title>
        <authorList>
            <person name="Havenga M."/>
            <person name="Wingfield B.D."/>
            <person name="Wingfield M.J."/>
            <person name="Dreyer L.L."/>
            <person name="Roets F."/>
            <person name="Aylward J."/>
        </authorList>
    </citation>
    <scope>NUCLEOTIDE SEQUENCE [LARGE SCALE GENOMIC DNA]</scope>
    <source>
        <strain evidence="1">CMW44962</strain>
    </source>
</reference>
<dbReference type="Proteomes" id="UP001138500">
    <property type="component" value="Unassembled WGS sequence"/>
</dbReference>
<evidence type="ECO:0000313" key="2">
    <source>
        <dbReference type="Proteomes" id="UP001138500"/>
    </source>
</evidence>
<dbReference type="Gene3D" id="1.10.600.10">
    <property type="entry name" value="Farnesyl Diphosphate Synthase"/>
    <property type="match status" value="1"/>
</dbReference>
<dbReference type="SUPFAM" id="SSF48576">
    <property type="entry name" value="Terpenoid synthases"/>
    <property type="match status" value="1"/>
</dbReference>
<dbReference type="AlphaFoldDB" id="A0A9W7SY24"/>
<evidence type="ECO:0000313" key="1">
    <source>
        <dbReference type="EMBL" id="KAH9841326.1"/>
    </source>
</evidence>
<keyword evidence="2" id="KW-1185">Reference proteome</keyword>
<name>A0A9W7SY24_9PEZI</name>
<proteinExistence type="predicted"/>
<dbReference type="EMBL" id="RIBY02000487">
    <property type="protein sequence ID" value="KAH9841326.1"/>
    <property type="molecule type" value="Genomic_DNA"/>
</dbReference>
<organism evidence="1 2">
    <name type="scientific">Teratosphaeria destructans</name>
    <dbReference type="NCBI Taxonomy" id="418781"/>
    <lineage>
        <taxon>Eukaryota</taxon>
        <taxon>Fungi</taxon>
        <taxon>Dikarya</taxon>
        <taxon>Ascomycota</taxon>
        <taxon>Pezizomycotina</taxon>
        <taxon>Dothideomycetes</taxon>
        <taxon>Dothideomycetidae</taxon>
        <taxon>Mycosphaerellales</taxon>
        <taxon>Teratosphaeriaceae</taxon>
        <taxon>Teratosphaeria</taxon>
    </lineage>
</organism>
<reference evidence="1 2" key="1">
    <citation type="journal article" date="2018" name="IMA Fungus">
        <title>IMA Genome-F 10: Nine draft genome sequences of Claviceps purpurea s.lat., including C. arundinis, C. humidiphila, and C. cf. spartinae, pseudomolecules for the pitch canker pathogen Fusarium circinatum, draft genome of Davidsoniella eucalypti, Grosmannia galeiformis, Quambalaria eucalypti, and Teratosphaeria destructans.</title>
        <authorList>
            <person name="Wingfield B.D."/>
            <person name="Liu M."/>
            <person name="Nguyen H.D."/>
            <person name="Lane F.A."/>
            <person name="Morgan S.W."/>
            <person name="De Vos L."/>
            <person name="Wilken P.M."/>
            <person name="Duong T.A."/>
            <person name="Aylward J."/>
            <person name="Coetzee M.P."/>
            <person name="Dadej K."/>
            <person name="De Beer Z.W."/>
            <person name="Findlay W."/>
            <person name="Havenga M."/>
            <person name="Kolarik M."/>
            <person name="Menzies J.G."/>
            <person name="Naidoo K."/>
            <person name="Pochopski O."/>
            <person name="Shoukouhi P."/>
            <person name="Santana Q.C."/>
            <person name="Seifert K.A."/>
            <person name="Soal N."/>
            <person name="Steenkamp E.T."/>
            <person name="Tatham C.T."/>
            <person name="van der Nest M.A."/>
            <person name="Wingfield M.J."/>
        </authorList>
    </citation>
    <scope>NUCLEOTIDE SEQUENCE [LARGE SCALE GENOMIC DNA]</scope>
    <source>
        <strain evidence="1">CMW44962</strain>
    </source>
</reference>
<accession>A0A9W7SY24</accession>
<dbReference type="OrthoDB" id="1731983at2759"/>
<sequence>MSLETTFGATGEVDERTYLATRARTVGLGPFFVLVEAVVGGDGGRVEEEVKMQVAVAVALQNDVLGLSRDLEMGEGRNFVVVCSRGAGRGLAWGVEKAVVVHNEAVGEAVEVWRGRGREGREGREGEGEVMAEVVGFVGRHWGWVAGRYM</sequence>
<comment type="caution">
    <text evidence="1">The sequence shown here is derived from an EMBL/GenBank/DDBJ whole genome shotgun (WGS) entry which is preliminary data.</text>
</comment>